<dbReference type="GO" id="GO:0045454">
    <property type="term" value="P:cell redox homeostasis"/>
    <property type="evidence" value="ECO:0007669"/>
    <property type="project" value="TreeGrafter"/>
</dbReference>
<dbReference type="InterPro" id="IPR036249">
    <property type="entry name" value="Thioredoxin-like_sf"/>
</dbReference>
<dbReference type="PANTHER" id="PTHR10430:SF16">
    <property type="entry name" value="PEROXIREDOXIN-5, MITOCHONDRIAL"/>
    <property type="match status" value="1"/>
</dbReference>
<evidence type="ECO:0000256" key="3">
    <source>
        <dbReference type="ARBA" id="ARBA00013016"/>
    </source>
</evidence>
<keyword evidence="10" id="KW-1185">Reference proteome</keyword>
<dbReference type="AlphaFoldDB" id="A0AAP0ATG3"/>
<comment type="similarity">
    <text evidence="2">Belongs to the peroxiredoxin family. Prx5 subfamily.</text>
</comment>
<reference evidence="9 10" key="1">
    <citation type="journal article" date="2022" name="Nat. Plants">
        <title>Genomes of leafy and leafless Platanthera orchids illuminate the evolution of mycoheterotrophy.</title>
        <authorList>
            <person name="Li M.H."/>
            <person name="Liu K.W."/>
            <person name="Li Z."/>
            <person name="Lu H.C."/>
            <person name="Ye Q.L."/>
            <person name="Zhang D."/>
            <person name="Wang J.Y."/>
            <person name="Li Y.F."/>
            <person name="Zhong Z.M."/>
            <person name="Liu X."/>
            <person name="Yu X."/>
            <person name="Liu D.K."/>
            <person name="Tu X.D."/>
            <person name="Liu B."/>
            <person name="Hao Y."/>
            <person name="Liao X.Y."/>
            <person name="Jiang Y.T."/>
            <person name="Sun W.H."/>
            <person name="Chen J."/>
            <person name="Chen Y.Q."/>
            <person name="Ai Y."/>
            <person name="Zhai J.W."/>
            <person name="Wu S.S."/>
            <person name="Zhou Z."/>
            <person name="Hsiao Y.Y."/>
            <person name="Wu W.L."/>
            <person name="Chen Y.Y."/>
            <person name="Lin Y.F."/>
            <person name="Hsu J.L."/>
            <person name="Li C.Y."/>
            <person name="Wang Z.W."/>
            <person name="Zhao X."/>
            <person name="Zhong W.Y."/>
            <person name="Ma X.K."/>
            <person name="Ma L."/>
            <person name="Huang J."/>
            <person name="Chen G.Z."/>
            <person name="Huang M.Z."/>
            <person name="Huang L."/>
            <person name="Peng D.H."/>
            <person name="Luo Y.B."/>
            <person name="Zou S.Q."/>
            <person name="Chen S.P."/>
            <person name="Lan S."/>
            <person name="Tsai W.C."/>
            <person name="Van de Peer Y."/>
            <person name="Liu Z.J."/>
        </authorList>
    </citation>
    <scope>NUCLEOTIDE SEQUENCE [LARGE SCALE GENOMIC DNA]</scope>
    <source>
        <strain evidence="9">Lor287</strain>
    </source>
</reference>
<organism evidence="9 10">
    <name type="scientific">Platanthera zijinensis</name>
    <dbReference type="NCBI Taxonomy" id="2320716"/>
    <lineage>
        <taxon>Eukaryota</taxon>
        <taxon>Viridiplantae</taxon>
        <taxon>Streptophyta</taxon>
        <taxon>Embryophyta</taxon>
        <taxon>Tracheophyta</taxon>
        <taxon>Spermatophyta</taxon>
        <taxon>Magnoliopsida</taxon>
        <taxon>Liliopsida</taxon>
        <taxon>Asparagales</taxon>
        <taxon>Orchidaceae</taxon>
        <taxon>Orchidoideae</taxon>
        <taxon>Orchideae</taxon>
        <taxon>Orchidinae</taxon>
        <taxon>Platanthera</taxon>
    </lineage>
</organism>
<sequence>MAASVNNIAAAFSGSRMPGHPTPAFSASPSTPAISVFSSSTTAGGGLTISTSWNPHSTLPHSRRSYLLSAYGPPGPRPSTFRAPPHRRRATISIGCRIPCSTLSYLADGTVRTISSTELARGRKAVILGVPSAFAPSQWWPGKLTAEELVGRAGEMKLRGASVVACVSVNDVFVMRAWGESIGDEGVMMLSDPDAGMARAMGLLADFTGGAEGFGLRSENYCVVADDGRVKALFTEDNDVDFDDVIKAI</sequence>
<gene>
    <name evidence="9" type="ORF">KSP39_PZI023622</name>
</gene>
<evidence type="ECO:0000259" key="8">
    <source>
        <dbReference type="PROSITE" id="PS51352"/>
    </source>
</evidence>
<evidence type="ECO:0000256" key="1">
    <source>
        <dbReference type="ARBA" id="ARBA00001711"/>
    </source>
</evidence>
<dbReference type="GO" id="GO:0008379">
    <property type="term" value="F:thioredoxin peroxidase activity"/>
    <property type="evidence" value="ECO:0007669"/>
    <property type="project" value="InterPro"/>
</dbReference>
<dbReference type="GO" id="GO:0005737">
    <property type="term" value="C:cytoplasm"/>
    <property type="evidence" value="ECO:0007669"/>
    <property type="project" value="TreeGrafter"/>
</dbReference>
<accession>A0AAP0ATG3</accession>
<dbReference type="GO" id="GO:0042744">
    <property type="term" value="P:hydrogen peroxide catabolic process"/>
    <property type="evidence" value="ECO:0007669"/>
    <property type="project" value="TreeGrafter"/>
</dbReference>
<dbReference type="GO" id="GO:0034599">
    <property type="term" value="P:cellular response to oxidative stress"/>
    <property type="evidence" value="ECO:0007669"/>
    <property type="project" value="InterPro"/>
</dbReference>
<proteinExistence type="inferred from homology"/>
<evidence type="ECO:0000313" key="9">
    <source>
        <dbReference type="EMBL" id="KAK8914174.1"/>
    </source>
</evidence>
<evidence type="ECO:0000256" key="5">
    <source>
        <dbReference type="ARBA" id="ARBA00022862"/>
    </source>
</evidence>
<dbReference type="InterPro" id="IPR037944">
    <property type="entry name" value="PRX5-like"/>
</dbReference>
<dbReference type="SUPFAM" id="SSF52833">
    <property type="entry name" value="Thioredoxin-like"/>
    <property type="match status" value="1"/>
</dbReference>
<evidence type="ECO:0000256" key="2">
    <source>
        <dbReference type="ARBA" id="ARBA00010505"/>
    </source>
</evidence>
<dbReference type="EC" id="1.11.1.25" evidence="3"/>
<protein>
    <recommendedName>
        <fullName evidence="3">glutaredoxin-dependent peroxiredoxin</fullName>
        <ecNumber evidence="3">1.11.1.25</ecNumber>
    </recommendedName>
    <alternativeName>
        <fullName evidence="7">Glutaredoxin-dependent peroxiredoxin</fullName>
    </alternativeName>
</protein>
<dbReference type="Proteomes" id="UP001418222">
    <property type="component" value="Unassembled WGS sequence"/>
</dbReference>
<evidence type="ECO:0000256" key="7">
    <source>
        <dbReference type="ARBA" id="ARBA00031688"/>
    </source>
</evidence>
<dbReference type="PROSITE" id="PS51352">
    <property type="entry name" value="THIOREDOXIN_2"/>
    <property type="match status" value="1"/>
</dbReference>
<keyword evidence="6" id="KW-0560">Oxidoreductase</keyword>
<name>A0AAP0ATG3_9ASPA</name>
<dbReference type="Pfam" id="PF08534">
    <property type="entry name" value="Redoxin"/>
    <property type="match status" value="1"/>
</dbReference>
<evidence type="ECO:0000256" key="6">
    <source>
        <dbReference type="ARBA" id="ARBA00023002"/>
    </source>
</evidence>
<feature type="domain" description="Thioredoxin" evidence="8">
    <location>
        <begin position="92"/>
        <end position="249"/>
    </location>
</feature>
<evidence type="ECO:0000313" key="10">
    <source>
        <dbReference type="Proteomes" id="UP001418222"/>
    </source>
</evidence>
<dbReference type="Gene3D" id="3.40.30.10">
    <property type="entry name" value="Glutaredoxin"/>
    <property type="match status" value="1"/>
</dbReference>
<keyword evidence="5" id="KW-0049">Antioxidant</keyword>
<evidence type="ECO:0000256" key="4">
    <source>
        <dbReference type="ARBA" id="ARBA00022559"/>
    </source>
</evidence>
<dbReference type="InterPro" id="IPR013766">
    <property type="entry name" value="Thioredoxin_domain"/>
</dbReference>
<dbReference type="InterPro" id="IPR013740">
    <property type="entry name" value="Redoxin"/>
</dbReference>
<comment type="caution">
    <text evidence="9">The sequence shown here is derived from an EMBL/GenBank/DDBJ whole genome shotgun (WGS) entry which is preliminary data.</text>
</comment>
<keyword evidence="4" id="KW-0575">Peroxidase</keyword>
<dbReference type="PANTHER" id="PTHR10430">
    <property type="entry name" value="PEROXIREDOXIN"/>
    <property type="match status" value="1"/>
</dbReference>
<dbReference type="EMBL" id="JBBWWQ010000021">
    <property type="protein sequence ID" value="KAK8914174.1"/>
    <property type="molecule type" value="Genomic_DNA"/>
</dbReference>
<comment type="catalytic activity">
    <reaction evidence="1">
        <text>[glutaredoxin]-dithiol + a hydroperoxide = [glutaredoxin]-disulfide + an alcohol + H2O</text>
        <dbReference type="Rhea" id="RHEA:62624"/>
        <dbReference type="Rhea" id="RHEA-COMP:10729"/>
        <dbReference type="Rhea" id="RHEA-COMP:10730"/>
        <dbReference type="ChEBI" id="CHEBI:15377"/>
        <dbReference type="ChEBI" id="CHEBI:29950"/>
        <dbReference type="ChEBI" id="CHEBI:30879"/>
        <dbReference type="ChEBI" id="CHEBI:35924"/>
        <dbReference type="ChEBI" id="CHEBI:50058"/>
        <dbReference type="EC" id="1.11.1.25"/>
    </reaction>
</comment>